<dbReference type="EMBL" id="NHPJ01000010">
    <property type="protein sequence ID" value="OYR59126.1"/>
    <property type="molecule type" value="Genomic_DNA"/>
</dbReference>
<evidence type="ECO:0000256" key="2">
    <source>
        <dbReference type="SAM" id="Phobius"/>
    </source>
</evidence>
<evidence type="ECO:0000313" key="4">
    <source>
        <dbReference type="Proteomes" id="UP000216308"/>
    </source>
</evidence>
<keyword evidence="2" id="KW-0812">Transmembrane</keyword>
<feature type="region of interest" description="Disordered" evidence="1">
    <location>
        <begin position="1"/>
        <end position="66"/>
    </location>
</feature>
<dbReference type="AlphaFoldDB" id="A0A256IS58"/>
<gene>
    <name evidence="3" type="ORF">DJ70_01360</name>
</gene>
<keyword evidence="2" id="KW-1133">Transmembrane helix</keyword>
<proteinExistence type="predicted"/>
<feature type="compositionally biased region" description="Basic and acidic residues" evidence="1">
    <location>
        <begin position="14"/>
        <end position="49"/>
    </location>
</feature>
<sequence length="152" mass="15751">MSSGADPPRRRHRQDGPRVGTDERRPVARLRPPDRRRSGRRPTDRRRGGTDPNHGARGSAGTPKRWARTLSIAAPAGAVAVVGLRLGSIGRRRGPRLAADLAGLPVGVDGGVLSTLAGGIHAASLLLGLLVACAVGWLVVSAAVRIAAIGLH</sequence>
<dbReference type="RefSeq" id="WP_094529476.1">
    <property type="nucleotide sequence ID" value="NZ_NHPJ01000010.1"/>
</dbReference>
<comment type="caution">
    <text evidence="3">The sequence shown here is derived from an EMBL/GenBank/DDBJ whole genome shotgun (WGS) entry which is preliminary data.</text>
</comment>
<reference evidence="3 4" key="1">
    <citation type="journal article" date="2014" name="Front. Microbiol.">
        <title>Population and genomic analysis of the genus Halorubrum.</title>
        <authorList>
            <person name="Fullmer M.S."/>
            <person name="Soucy S.M."/>
            <person name="Swithers K.S."/>
            <person name="Makkay A.M."/>
            <person name="Wheeler R."/>
            <person name="Ventosa A."/>
            <person name="Gogarten J.P."/>
            <person name="Papke R.T."/>
        </authorList>
    </citation>
    <scope>NUCLEOTIDE SEQUENCE [LARGE SCALE GENOMIC DNA]</scope>
    <source>
        <strain evidence="3 4">Cb34</strain>
    </source>
</reference>
<evidence type="ECO:0000256" key="1">
    <source>
        <dbReference type="SAM" id="MobiDB-lite"/>
    </source>
</evidence>
<protein>
    <submittedName>
        <fullName evidence="3">Uncharacterized protein</fullName>
    </submittedName>
</protein>
<name>A0A256IS58_9EURY</name>
<feature type="transmembrane region" description="Helical" evidence="2">
    <location>
        <begin position="66"/>
        <end position="86"/>
    </location>
</feature>
<feature type="transmembrane region" description="Helical" evidence="2">
    <location>
        <begin position="98"/>
        <end position="120"/>
    </location>
</feature>
<keyword evidence="2" id="KW-0472">Membrane</keyword>
<dbReference type="Proteomes" id="UP000216308">
    <property type="component" value="Unassembled WGS sequence"/>
</dbReference>
<organism evidence="3 4">
    <name type="scientific">Halorubrum halodurans</name>
    <dbReference type="NCBI Taxonomy" id="1383851"/>
    <lineage>
        <taxon>Archaea</taxon>
        <taxon>Methanobacteriati</taxon>
        <taxon>Methanobacteriota</taxon>
        <taxon>Stenosarchaea group</taxon>
        <taxon>Halobacteria</taxon>
        <taxon>Halobacteriales</taxon>
        <taxon>Haloferacaceae</taxon>
        <taxon>Halorubrum</taxon>
    </lineage>
</organism>
<keyword evidence="4" id="KW-1185">Reference proteome</keyword>
<evidence type="ECO:0000313" key="3">
    <source>
        <dbReference type="EMBL" id="OYR59126.1"/>
    </source>
</evidence>
<feature type="transmembrane region" description="Helical" evidence="2">
    <location>
        <begin position="126"/>
        <end position="148"/>
    </location>
</feature>
<accession>A0A256IS58</accession>